<dbReference type="Proteomes" id="UP001499884">
    <property type="component" value="Unassembled WGS sequence"/>
</dbReference>
<feature type="domain" description="UbiC transcription regulator-associated" evidence="1">
    <location>
        <begin position="2"/>
        <end position="53"/>
    </location>
</feature>
<comment type="caution">
    <text evidence="2">The sequence shown here is derived from an EMBL/GenBank/DDBJ whole genome shotgun (WGS) entry which is preliminary data.</text>
</comment>
<dbReference type="InterPro" id="IPR028978">
    <property type="entry name" value="Chorismate_lyase_/UTRA_dom_sf"/>
</dbReference>
<accession>A0ABP7FZ33</accession>
<organism evidence="2 3">
    <name type="scientific">Streptomyces tremellae</name>
    <dbReference type="NCBI Taxonomy" id="1124239"/>
    <lineage>
        <taxon>Bacteria</taxon>
        <taxon>Bacillati</taxon>
        <taxon>Actinomycetota</taxon>
        <taxon>Actinomycetes</taxon>
        <taxon>Kitasatosporales</taxon>
        <taxon>Streptomycetaceae</taxon>
        <taxon>Streptomyces</taxon>
    </lineage>
</organism>
<dbReference type="Pfam" id="PF07702">
    <property type="entry name" value="UTRA"/>
    <property type="match status" value="1"/>
</dbReference>
<dbReference type="InterPro" id="IPR011663">
    <property type="entry name" value="UTRA"/>
</dbReference>
<reference evidence="3" key="1">
    <citation type="journal article" date="2019" name="Int. J. Syst. Evol. Microbiol.">
        <title>The Global Catalogue of Microorganisms (GCM) 10K type strain sequencing project: providing services to taxonomists for standard genome sequencing and annotation.</title>
        <authorList>
            <consortium name="The Broad Institute Genomics Platform"/>
            <consortium name="The Broad Institute Genome Sequencing Center for Infectious Disease"/>
            <person name="Wu L."/>
            <person name="Ma J."/>
        </authorList>
    </citation>
    <scope>NUCLEOTIDE SEQUENCE [LARGE SCALE GENOMIC DNA]</scope>
    <source>
        <strain evidence="3">JCM 30846</strain>
    </source>
</reference>
<keyword evidence="3" id="KW-1185">Reference proteome</keyword>
<protein>
    <recommendedName>
        <fullName evidence="1">UbiC transcription regulator-associated domain-containing protein</fullName>
    </recommendedName>
</protein>
<evidence type="ECO:0000313" key="2">
    <source>
        <dbReference type="EMBL" id="GAA3752074.1"/>
    </source>
</evidence>
<name>A0ABP7FZ33_9ACTN</name>
<dbReference type="EMBL" id="BAABEP010000056">
    <property type="protein sequence ID" value="GAA3752074.1"/>
    <property type="molecule type" value="Genomic_DNA"/>
</dbReference>
<sequence>MREELFARAPAADEARTLQLTPGEWVMELHRTAWTADGTVVGFAIGVHAAARFAWTCDFEVPDSAPGKGAKA</sequence>
<evidence type="ECO:0000259" key="1">
    <source>
        <dbReference type="Pfam" id="PF07702"/>
    </source>
</evidence>
<proteinExistence type="predicted"/>
<dbReference type="Gene3D" id="3.40.1410.10">
    <property type="entry name" value="Chorismate lyase-like"/>
    <property type="match status" value="1"/>
</dbReference>
<dbReference type="SUPFAM" id="SSF64288">
    <property type="entry name" value="Chorismate lyase-like"/>
    <property type="match status" value="1"/>
</dbReference>
<evidence type="ECO:0000313" key="3">
    <source>
        <dbReference type="Proteomes" id="UP001499884"/>
    </source>
</evidence>
<gene>
    <name evidence="2" type="ORF">GCM10023082_54810</name>
</gene>